<evidence type="ECO:0000313" key="11">
    <source>
        <dbReference type="Proteomes" id="UP000246278"/>
    </source>
</evidence>
<organism evidence="10 11">
    <name type="scientific">Prosthecochloris marina</name>
    <dbReference type="NCBI Taxonomy" id="2017681"/>
    <lineage>
        <taxon>Bacteria</taxon>
        <taxon>Pseudomonadati</taxon>
        <taxon>Chlorobiota</taxon>
        <taxon>Chlorobiia</taxon>
        <taxon>Chlorobiales</taxon>
        <taxon>Chlorobiaceae</taxon>
        <taxon>Prosthecochloris</taxon>
    </lineage>
</organism>
<evidence type="ECO:0000313" key="10">
    <source>
        <dbReference type="EMBL" id="PWW81528.1"/>
    </source>
</evidence>
<keyword evidence="7" id="KW-0535">Nitrogen fixation</keyword>
<dbReference type="OrthoDB" id="9790745at2"/>
<dbReference type="PROSITE" id="PS00201">
    <property type="entry name" value="FLAVODOXIN"/>
    <property type="match status" value="1"/>
</dbReference>
<comment type="cofactor">
    <cofactor evidence="1 8">
        <name>FMN</name>
        <dbReference type="ChEBI" id="CHEBI:58210"/>
    </cofactor>
</comment>
<dbReference type="Proteomes" id="UP000246278">
    <property type="component" value="Unassembled WGS sequence"/>
</dbReference>
<accession>A0A317T4F7</accession>
<gene>
    <name evidence="10" type="ORF">CR164_08925</name>
</gene>
<dbReference type="EMBL" id="PDNZ01000006">
    <property type="protein sequence ID" value="PWW81528.1"/>
    <property type="molecule type" value="Genomic_DNA"/>
</dbReference>
<keyword evidence="4 8" id="KW-0285">Flavoprotein</keyword>
<dbReference type="PANTHER" id="PTHR42809:SF1">
    <property type="entry name" value="FLAVODOXIN 1"/>
    <property type="match status" value="1"/>
</dbReference>
<feature type="domain" description="Flavodoxin-like" evidence="9">
    <location>
        <begin position="4"/>
        <end position="164"/>
    </location>
</feature>
<evidence type="ECO:0000256" key="5">
    <source>
        <dbReference type="ARBA" id="ARBA00022643"/>
    </source>
</evidence>
<dbReference type="RefSeq" id="WP_110023645.1">
    <property type="nucleotide sequence ID" value="NZ_PDNZ01000006.1"/>
</dbReference>
<evidence type="ECO:0000256" key="3">
    <source>
        <dbReference type="ARBA" id="ARBA00022448"/>
    </source>
</evidence>
<keyword evidence="5 8" id="KW-0288">FMN</keyword>
<evidence type="ECO:0000256" key="2">
    <source>
        <dbReference type="ARBA" id="ARBA00005267"/>
    </source>
</evidence>
<protein>
    <recommendedName>
        <fullName evidence="8">Flavodoxin</fullName>
    </recommendedName>
</protein>
<dbReference type="NCBIfam" id="NF006736">
    <property type="entry name" value="PRK09267.1-2"/>
    <property type="match status" value="1"/>
</dbReference>
<comment type="caution">
    <text evidence="10">The sequence shown here is derived from an EMBL/GenBank/DDBJ whole genome shotgun (WGS) entry which is preliminary data.</text>
</comment>
<dbReference type="PRINTS" id="PR00369">
    <property type="entry name" value="FLAVODOXIN"/>
</dbReference>
<reference evidence="11" key="1">
    <citation type="submission" date="2017-10" db="EMBL/GenBank/DDBJ databases">
        <authorList>
            <person name="Gaisin V.A."/>
            <person name="Rysina M.S."/>
            <person name="Grouzdev D.S."/>
        </authorList>
    </citation>
    <scope>NUCLEOTIDE SEQUENCE [LARGE SCALE GENOMIC DNA]</scope>
    <source>
        <strain evidence="11">V1</strain>
    </source>
</reference>
<evidence type="ECO:0000256" key="8">
    <source>
        <dbReference type="PIRNR" id="PIRNR038996"/>
    </source>
</evidence>
<name>A0A317T4F7_9CHLB</name>
<evidence type="ECO:0000259" key="9">
    <source>
        <dbReference type="PROSITE" id="PS50902"/>
    </source>
</evidence>
<dbReference type="NCBIfam" id="NF006739">
    <property type="entry name" value="PRK09267.1-5"/>
    <property type="match status" value="1"/>
</dbReference>
<dbReference type="GO" id="GO:0010181">
    <property type="term" value="F:FMN binding"/>
    <property type="evidence" value="ECO:0007669"/>
    <property type="project" value="UniProtKB-UniRule"/>
</dbReference>
<evidence type="ECO:0000256" key="7">
    <source>
        <dbReference type="ARBA" id="ARBA00023231"/>
    </source>
</evidence>
<proteinExistence type="inferred from homology"/>
<keyword evidence="3 8" id="KW-0813">Transport</keyword>
<comment type="function">
    <text evidence="8">Low-potential electron donor to a number of redox enzymes.</text>
</comment>
<dbReference type="NCBIfam" id="TIGR01752">
    <property type="entry name" value="flav_long"/>
    <property type="match status" value="1"/>
</dbReference>
<dbReference type="PIRSF" id="PIRSF038996">
    <property type="entry name" value="FldA"/>
    <property type="match status" value="1"/>
</dbReference>
<evidence type="ECO:0000256" key="4">
    <source>
        <dbReference type="ARBA" id="ARBA00022630"/>
    </source>
</evidence>
<dbReference type="SUPFAM" id="SSF52218">
    <property type="entry name" value="Flavoproteins"/>
    <property type="match status" value="1"/>
</dbReference>
<dbReference type="GO" id="GO:0009055">
    <property type="term" value="F:electron transfer activity"/>
    <property type="evidence" value="ECO:0007669"/>
    <property type="project" value="UniProtKB-UniRule"/>
</dbReference>
<dbReference type="AlphaFoldDB" id="A0A317T4F7"/>
<keyword evidence="6 8" id="KW-0249">Electron transport</keyword>
<dbReference type="Gene3D" id="3.40.50.360">
    <property type="match status" value="1"/>
</dbReference>
<dbReference type="NCBIfam" id="NF006738">
    <property type="entry name" value="PRK09267.1-4"/>
    <property type="match status" value="1"/>
</dbReference>
<evidence type="ECO:0000256" key="6">
    <source>
        <dbReference type="ARBA" id="ARBA00022982"/>
    </source>
</evidence>
<dbReference type="InterPro" id="IPR029039">
    <property type="entry name" value="Flavoprotein-like_sf"/>
</dbReference>
<dbReference type="InterPro" id="IPR001226">
    <property type="entry name" value="Flavodoxin_CS"/>
</dbReference>
<dbReference type="PROSITE" id="PS50902">
    <property type="entry name" value="FLAVODOXIN_LIKE"/>
    <property type="match status" value="1"/>
</dbReference>
<dbReference type="InterPro" id="IPR001094">
    <property type="entry name" value="Flavdoxin-like"/>
</dbReference>
<sequence>MKTIGLFYGSETGNTEHVASMIAAEFGNGNVELHNIADADPQSLLSYDNIILGAPTWGFGELQSDWENFLPGFDELDLSGRTIAFFGLGDQVNYADVFLDAMGTIYEKVKERGGQTIGSWSVEGYDFAASTAVVDGNFVGLAIDVDNQDDMTPDRVTHWVSNISNSFQ</sequence>
<dbReference type="InterPro" id="IPR008254">
    <property type="entry name" value="Flavodoxin/NO_synth"/>
</dbReference>
<evidence type="ECO:0000256" key="1">
    <source>
        <dbReference type="ARBA" id="ARBA00001917"/>
    </source>
</evidence>
<dbReference type="PANTHER" id="PTHR42809">
    <property type="entry name" value="FLAVODOXIN 2"/>
    <property type="match status" value="1"/>
</dbReference>
<keyword evidence="11" id="KW-1185">Reference proteome</keyword>
<comment type="similarity">
    <text evidence="2 8">Belongs to the flavodoxin family.</text>
</comment>
<dbReference type="InterPro" id="IPR010086">
    <property type="entry name" value="Flavodoxin_lc"/>
</dbReference>
<dbReference type="InterPro" id="IPR050619">
    <property type="entry name" value="Flavodoxin"/>
</dbReference>
<dbReference type="Pfam" id="PF00258">
    <property type="entry name" value="Flavodoxin_1"/>
    <property type="match status" value="1"/>
</dbReference>